<comment type="pathway">
    <text evidence="2">Nucleotide-sugar biosynthesis; GDP-L-fucose biosynthesis via de novo pathway; GDP-L-fucose from GDP-alpha-D-mannose: step 1/2.</text>
</comment>
<dbReference type="KEGG" id="dqu:106746380"/>
<dbReference type="GO" id="GO:0008446">
    <property type="term" value="F:GDP-mannose 4,6-dehydratase activity"/>
    <property type="evidence" value="ECO:0007669"/>
    <property type="project" value="UniProtKB-EC"/>
</dbReference>
<accession>A0A6P3XIZ9</accession>
<evidence type="ECO:0000256" key="1">
    <source>
        <dbReference type="ARBA" id="ARBA00001937"/>
    </source>
</evidence>
<dbReference type="Proteomes" id="UP000515204">
    <property type="component" value="Unplaced"/>
</dbReference>
<evidence type="ECO:0000313" key="8">
    <source>
        <dbReference type="Proteomes" id="UP000515204"/>
    </source>
</evidence>
<dbReference type="PANTHER" id="PTHR43715">
    <property type="entry name" value="GDP-MANNOSE 4,6-DEHYDRATASE"/>
    <property type="match status" value="1"/>
</dbReference>
<dbReference type="HAMAP" id="MF_00955">
    <property type="entry name" value="GDP_Man_dehydratase"/>
    <property type="match status" value="1"/>
</dbReference>
<protein>
    <recommendedName>
        <fullName evidence="4">GDP-mannose 4,6-dehydratase</fullName>
        <ecNumber evidence="4">4.2.1.47</ecNumber>
    </recommendedName>
    <alternativeName>
        <fullName evidence="6">GDP-D-mannose dehydratase</fullName>
    </alternativeName>
</protein>
<evidence type="ECO:0000256" key="2">
    <source>
        <dbReference type="ARBA" id="ARBA00004912"/>
    </source>
</evidence>
<dbReference type="NCBIfam" id="TIGR01472">
    <property type="entry name" value="gmd"/>
    <property type="match status" value="1"/>
</dbReference>
<comment type="similarity">
    <text evidence="3">Belongs to the NAD(P)-dependent epimerase/dehydratase family. GDP-mannose 4,6-dehydratase subfamily.</text>
</comment>
<reference evidence="9" key="1">
    <citation type="submission" date="2025-08" db="UniProtKB">
        <authorList>
            <consortium name="RefSeq"/>
        </authorList>
    </citation>
    <scope>IDENTIFICATION</scope>
</reference>
<dbReference type="PANTHER" id="PTHR43715:SF1">
    <property type="entry name" value="GDP-MANNOSE 4,6 DEHYDRATASE"/>
    <property type="match status" value="1"/>
</dbReference>
<comment type="cofactor">
    <cofactor evidence="1">
        <name>NADP(+)</name>
        <dbReference type="ChEBI" id="CHEBI:58349"/>
    </cofactor>
</comment>
<evidence type="ECO:0000256" key="5">
    <source>
        <dbReference type="ARBA" id="ARBA00023239"/>
    </source>
</evidence>
<evidence type="ECO:0000256" key="6">
    <source>
        <dbReference type="ARBA" id="ARBA00031085"/>
    </source>
</evidence>
<dbReference type="InterPro" id="IPR016040">
    <property type="entry name" value="NAD(P)-bd_dom"/>
</dbReference>
<evidence type="ECO:0000256" key="3">
    <source>
        <dbReference type="ARBA" id="ARBA00009263"/>
    </source>
</evidence>
<dbReference type="RefSeq" id="XP_014478435.1">
    <property type="nucleotide sequence ID" value="XM_014622949.1"/>
</dbReference>
<dbReference type="GO" id="GO:0042351">
    <property type="term" value="P:'de novo' GDP-L-fucose biosynthetic process"/>
    <property type="evidence" value="ECO:0007669"/>
    <property type="project" value="UniProtKB-UniPathway"/>
</dbReference>
<dbReference type="OrthoDB" id="10253554at2759"/>
<dbReference type="GeneID" id="106746380"/>
<dbReference type="InterPro" id="IPR006368">
    <property type="entry name" value="GDP_Man_deHydtase"/>
</dbReference>
<dbReference type="Gene3D" id="3.90.25.10">
    <property type="entry name" value="UDP-galactose 4-epimerase, domain 1"/>
    <property type="match status" value="1"/>
</dbReference>
<dbReference type="SUPFAM" id="SSF51735">
    <property type="entry name" value="NAD(P)-binding Rossmann-fold domains"/>
    <property type="match status" value="1"/>
</dbReference>
<keyword evidence="8" id="KW-1185">Reference proteome</keyword>
<dbReference type="Pfam" id="PF16363">
    <property type="entry name" value="GDP_Man_Dehyd"/>
    <property type="match status" value="1"/>
</dbReference>
<keyword evidence="5" id="KW-0456">Lyase</keyword>
<dbReference type="UniPathway" id="UPA00128">
    <property type="reaction ID" value="UER00190"/>
</dbReference>
<dbReference type="InterPro" id="IPR036291">
    <property type="entry name" value="NAD(P)-bd_dom_sf"/>
</dbReference>
<name>A0A6P3XIZ9_DINQU</name>
<evidence type="ECO:0000313" key="9">
    <source>
        <dbReference type="RefSeq" id="XP_014478435.1"/>
    </source>
</evidence>
<sequence length="356" mass="40711">MATGDNRKVALITGITGQDGSYLAEFLLEKGYDVHGIIRRASSFNTGRIQHLYEDPKCHRQGKMKLHYGDMTDSSSLIKVISQVQPTEIYNLAAQSHVMVSFEVSEYTAEVDAVGTVRLLDAIRTCGLEKSIKFYHASTSELYGKVNEIPQNEKTPFYPRSPYACAKLYSFWIVVNYREAYNIFACNGILFNHESPRRGENFVTRKITRSIAKMHLGLMDMLELGNLDAKRDWGHAKDYVEAMWLMLQQTEPDDYVVATGEMHSVREFVEVAFNYVGRTIKWEGEGVNEIGRDEHSGKILIRINPKYFRPTEVDILMGDASKARNKFGWKPTITFTDLVKDMMEFDLELMRKNPNA</sequence>
<proteinExistence type="inferred from homology"/>
<dbReference type="AlphaFoldDB" id="A0A6P3XIZ9"/>
<dbReference type="Gene3D" id="3.40.50.720">
    <property type="entry name" value="NAD(P)-binding Rossmann-like Domain"/>
    <property type="match status" value="1"/>
</dbReference>
<feature type="domain" description="NAD(P)-binding" evidence="7">
    <location>
        <begin position="11"/>
        <end position="342"/>
    </location>
</feature>
<dbReference type="FunFam" id="3.40.50.720:FF:000924">
    <property type="entry name" value="GDP-mannose 4,6 dehydratase"/>
    <property type="match status" value="1"/>
</dbReference>
<dbReference type="CDD" id="cd05260">
    <property type="entry name" value="GDP_MD_SDR_e"/>
    <property type="match status" value="1"/>
</dbReference>
<evidence type="ECO:0000256" key="4">
    <source>
        <dbReference type="ARBA" id="ARBA00011989"/>
    </source>
</evidence>
<dbReference type="CTD" id="33716"/>
<evidence type="ECO:0000259" key="7">
    <source>
        <dbReference type="Pfam" id="PF16363"/>
    </source>
</evidence>
<organism evidence="8 9">
    <name type="scientific">Dinoponera quadriceps</name>
    <name type="common">South American ant</name>
    <dbReference type="NCBI Taxonomy" id="609295"/>
    <lineage>
        <taxon>Eukaryota</taxon>
        <taxon>Metazoa</taxon>
        <taxon>Ecdysozoa</taxon>
        <taxon>Arthropoda</taxon>
        <taxon>Hexapoda</taxon>
        <taxon>Insecta</taxon>
        <taxon>Pterygota</taxon>
        <taxon>Neoptera</taxon>
        <taxon>Endopterygota</taxon>
        <taxon>Hymenoptera</taxon>
        <taxon>Apocrita</taxon>
        <taxon>Aculeata</taxon>
        <taxon>Formicoidea</taxon>
        <taxon>Formicidae</taxon>
        <taxon>Ponerinae</taxon>
        <taxon>Ponerini</taxon>
        <taxon>Dinoponera</taxon>
    </lineage>
</organism>
<dbReference type="EC" id="4.2.1.47" evidence="4"/>
<gene>
    <name evidence="9" type="primary">LOC106746380</name>
</gene>